<dbReference type="Gene3D" id="3.50.50.60">
    <property type="entry name" value="FAD/NAD(P)-binding domain"/>
    <property type="match status" value="2"/>
</dbReference>
<evidence type="ECO:0000256" key="5">
    <source>
        <dbReference type="ARBA" id="ARBA00038194"/>
    </source>
</evidence>
<organism evidence="12 13">
    <name type="scientific">Planococcus liqunii</name>
    <dbReference type="NCBI Taxonomy" id="3058394"/>
    <lineage>
        <taxon>Bacteria</taxon>
        <taxon>Bacillati</taxon>
        <taxon>Bacillota</taxon>
        <taxon>Bacilli</taxon>
        <taxon>Bacillales</taxon>
        <taxon>Caryophanaceae</taxon>
        <taxon>Planococcus</taxon>
    </lineage>
</organism>
<dbReference type="PANTHER" id="PTHR43734">
    <property type="entry name" value="PHYTOENE DESATURASE"/>
    <property type="match status" value="1"/>
</dbReference>
<keyword evidence="3 10" id="KW-0560">Oxidoreductase</keyword>
<comment type="catalytic activity">
    <reaction evidence="9">
        <text>all-trans-4,4'-diaponeurosporene + 2 AH2 + 2 O2 = 4,4'-diaponeurosporenal + 2 A + 3 H2O</text>
        <dbReference type="Rhea" id="RHEA:56104"/>
        <dbReference type="ChEBI" id="CHEBI:13193"/>
        <dbReference type="ChEBI" id="CHEBI:15377"/>
        <dbReference type="ChEBI" id="CHEBI:15379"/>
        <dbReference type="ChEBI" id="CHEBI:17499"/>
        <dbReference type="ChEBI" id="CHEBI:62743"/>
        <dbReference type="ChEBI" id="CHEBI:79065"/>
    </reaction>
</comment>
<evidence type="ECO:0000256" key="8">
    <source>
        <dbReference type="ARBA" id="ARBA00042619"/>
    </source>
</evidence>
<accession>A0ABT8MR92</accession>
<sequence length="501" mass="56627">MANVKKSVIVIGGGLGGLSAAISLAQNGYSVSLYEKNDHIGGKLNRLEQDGFGFDLGPSILTMPHIFDKLFRGSGKRMEDYVPIKRLNREWRSFFPDGTVLDLFHDLRLMERANPSLSRKDMKEYYAFLKYAKKIYETTEDSYLGEGFDTAQEAVAQNGIIATLTGFDLTSTVYEAVSKRISNPHLRDMLSYFVKYVGSSPYQAPAVLNMMIYMQHAQGCWYVPGGMHKLGEGLTRLAKEEGVRIHTGQAVVRAHTDNKRQITAIELEDGSIKKADYYISNMEVIPFYKKMVDAKPKYVENLEKKFEPASSGLVLHLGVNKTYPFLNHHNFFFPENLEDQMEKVFVKHELPDDPTIYLVNANKTDPAQAPPGHENLKILPHIPYIQDNPFTPDDYLKFEARVYEKLERMGLHGLRDHIVTRDVWTPHDIERTYGSDRGAIYGTVSDKKGNGGFKNKKESELYDNLYFVGGTVNPGGGMPMVTLSGQQVSQKIVKRDSLVKR</sequence>
<keyword evidence="2 10" id="KW-0125">Carotenoid biosynthesis</keyword>
<dbReference type="Proteomes" id="UP001172054">
    <property type="component" value="Unassembled WGS sequence"/>
</dbReference>
<comment type="pathway">
    <text evidence="4">Carotenoid biosynthesis; staphyloxanthin biosynthesis; staphyloxanthin from farnesyl diphosphate: step 3/5.</text>
</comment>
<evidence type="ECO:0000256" key="3">
    <source>
        <dbReference type="ARBA" id="ARBA00023002"/>
    </source>
</evidence>
<evidence type="ECO:0000256" key="7">
    <source>
        <dbReference type="ARBA" id="ARBA00041900"/>
    </source>
</evidence>
<dbReference type="SUPFAM" id="SSF51905">
    <property type="entry name" value="FAD/NAD(P)-binding domain"/>
    <property type="match status" value="1"/>
</dbReference>
<evidence type="ECO:0000256" key="2">
    <source>
        <dbReference type="ARBA" id="ARBA00022746"/>
    </source>
</evidence>
<gene>
    <name evidence="12" type="primary">crtI</name>
    <name evidence="12" type="ORF">QWY15_08825</name>
</gene>
<evidence type="ECO:0000256" key="10">
    <source>
        <dbReference type="RuleBase" id="RU362075"/>
    </source>
</evidence>
<comment type="cofactor">
    <cofactor evidence="1">
        <name>FAD</name>
        <dbReference type="ChEBI" id="CHEBI:57692"/>
    </cofactor>
</comment>
<evidence type="ECO:0000313" key="12">
    <source>
        <dbReference type="EMBL" id="MDN7227393.1"/>
    </source>
</evidence>
<evidence type="ECO:0000256" key="6">
    <source>
        <dbReference type="ARBA" id="ARBA00039159"/>
    </source>
</evidence>
<proteinExistence type="inferred from homology"/>
<evidence type="ECO:0000256" key="1">
    <source>
        <dbReference type="ARBA" id="ARBA00001974"/>
    </source>
</evidence>
<dbReference type="EMBL" id="JAUJWW010000003">
    <property type="protein sequence ID" value="MDN7227393.1"/>
    <property type="molecule type" value="Genomic_DNA"/>
</dbReference>
<comment type="similarity">
    <text evidence="5">Belongs to the carotenoid/retinoid oxidoreductase family. CrtP subfamily.</text>
</comment>
<dbReference type="RefSeq" id="WP_301726087.1">
    <property type="nucleotide sequence ID" value="NZ_JAUJWW010000003.1"/>
</dbReference>
<dbReference type="InterPro" id="IPR014105">
    <property type="entry name" value="Carotenoid/retinoid_OxRdtase"/>
</dbReference>
<protein>
    <recommendedName>
        <fullName evidence="6">4,4'-diaponeurosporene oxygenase</fullName>
    </recommendedName>
    <alternativeName>
        <fullName evidence="7">4,4'-diaponeurosporene oxidase</fullName>
    </alternativeName>
    <alternativeName>
        <fullName evidence="8">Carotenoid oxidase</fullName>
    </alternativeName>
</protein>
<dbReference type="GO" id="GO:0016491">
    <property type="term" value="F:oxidoreductase activity"/>
    <property type="evidence" value="ECO:0007669"/>
    <property type="project" value="UniProtKB-KW"/>
</dbReference>
<comment type="caution">
    <text evidence="12">The sequence shown here is derived from an EMBL/GenBank/DDBJ whole genome shotgun (WGS) entry which is preliminary data.</text>
</comment>
<evidence type="ECO:0000256" key="9">
    <source>
        <dbReference type="ARBA" id="ARBA00048532"/>
    </source>
</evidence>
<dbReference type="InterPro" id="IPR002937">
    <property type="entry name" value="Amino_oxidase"/>
</dbReference>
<dbReference type="Pfam" id="PF01593">
    <property type="entry name" value="Amino_oxidase"/>
    <property type="match status" value="1"/>
</dbReference>
<reference evidence="12 13" key="1">
    <citation type="submission" date="2023-06" db="EMBL/GenBank/DDBJ databases">
        <title>Novel species in genus Planococcus.</title>
        <authorList>
            <person name="Ning S."/>
        </authorList>
    </citation>
    <scope>NUCLEOTIDE SEQUENCE [LARGE SCALE GENOMIC DNA]</scope>
    <source>
        <strain evidence="12 13">N064</strain>
    </source>
</reference>
<evidence type="ECO:0000256" key="4">
    <source>
        <dbReference type="ARBA" id="ARBA00037901"/>
    </source>
</evidence>
<keyword evidence="13" id="KW-1185">Reference proteome</keyword>
<evidence type="ECO:0000313" key="13">
    <source>
        <dbReference type="Proteomes" id="UP001172054"/>
    </source>
</evidence>
<dbReference type="PANTHER" id="PTHR43734:SF7">
    <property type="entry name" value="4,4'-DIAPONEUROSPORENE OXYGENASE"/>
    <property type="match status" value="1"/>
</dbReference>
<dbReference type="InterPro" id="IPR036188">
    <property type="entry name" value="FAD/NAD-bd_sf"/>
</dbReference>
<feature type="domain" description="Amine oxidase" evidence="11">
    <location>
        <begin position="15"/>
        <end position="492"/>
    </location>
</feature>
<evidence type="ECO:0000259" key="11">
    <source>
        <dbReference type="Pfam" id="PF01593"/>
    </source>
</evidence>
<dbReference type="NCBIfam" id="TIGR02734">
    <property type="entry name" value="crtI_fam"/>
    <property type="match status" value="1"/>
</dbReference>
<name>A0ABT8MR92_9BACL</name>